<dbReference type="InterPro" id="IPR002129">
    <property type="entry name" value="PyrdxlP-dep_de-COase"/>
</dbReference>
<reference evidence="18" key="1">
    <citation type="journal article" date="2016" name="Ticks Tick Borne Dis.">
        <title>De novo assembly and annotation of the salivary gland transcriptome of Rhipicephalus appendiculatus male and female ticks during blood feeding.</title>
        <authorList>
            <person name="de Castro M.H."/>
            <person name="de Klerk D."/>
            <person name="Pienaar R."/>
            <person name="Latif A.A."/>
            <person name="Rees D.J."/>
            <person name="Mans B.J."/>
        </authorList>
    </citation>
    <scope>NUCLEOTIDE SEQUENCE</scope>
    <source>
        <tissue evidence="18">Salivary glands</tissue>
    </source>
</reference>
<dbReference type="GO" id="GO:0030149">
    <property type="term" value="P:sphingolipid catabolic process"/>
    <property type="evidence" value="ECO:0007669"/>
    <property type="project" value="TreeGrafter"/>
</dbReference>
<organism evidence="18">
    <name type="scientific">Rhipicephalus appendiculatus</name>
    <name type="common">Brown ear tick</name>
    <dbReference type="NCBI Taxonomy" id="34631"/>
    <lineage>
        <taxon>Eukaryota</taxon>
        <taxon>Metazoa</taxon>
        <taxon>Ecdysozoa</taxon>
        <taxon>Arthropoda</taxon>
        <taxon>Chelicerata</taxon>
        <taxon>Arachnida</taxon>
        <taxon>Acari</taxon>
        <taxon>Parasitiformes</taxon>
        <taxon>Ixodida</taxon>
        <taxon>Ixodoidea</taxon>
        <taxon>Ixodidae</taxon>
        <taxon>Rhipicephalinae</taxon>
        <taxon>Rhipicephalus</taxon>
        <taxon>Rhipicephalus</taxon>
    </lineage>
</organism>
<comment type="pathway">
    <text evidence="3">Lipid metabolism; sphingolipid metabolism.</text>
</comment>
<evidence type="ECO:0000256" key="7">
    <source>
        <dbReference type="ARBA" id="ARBA00022898"/>
    </source>
</evidence>
<name>A0A131YLE6_RHIAP</name>
<dbReference type="Gene3D" id="3.40.640.10">
    <property type="entry name" value="Type I PLP-dependent aspartate aminotransferase-like (Major domain)"/>
    <property type="match status" value="1"/>
</dbReference>
<keyword evidence="10" id="KW-0443">Lipid metabolism</keyword>
<dbReference type="FunFam" id="3.90.1150.10:FF:000247">
    <property type="entry name" value="Sphingosine phosphate lyase, putative"/>
    <property type="match status" value="1"/>
</dbReference>
<dbReference type="Pfam" id="PF00282">
    <property type="entry name" value="Pyridoxal_deC"/>
    <property type="match status" value="1"/>
</dbReference>
<dbReference type="PANTHER" id="PTHR42735:SF6">
    <property type="entry name" value="SPHINGOSINE-1-PHOSPHATE LYASE 1"/>
    <property type="match status" value="1"/>
</dbReference>
<evidence type="ECO:0000256" key="2">
    <source>
        <dbReference type="ARBA" id="ARBA00004389"/>
    </source>
</evidence>
<dbReference type="InterPro" id="IPR050477">
    <property type="entry name" value="GrpII_AminoAcid_Decarb"/>
</dbReference>
<dbReference type="FunFam" id="3.40.640.10:FF:000020">
    <property type="entry name" value="sphingosine-1-phosphate lyase 1"/>
    <property type="match status" value="1"/>
</dbReference>
<dbReference type="GO" id="GO:0005789">
    <property type="term" value="C:endoplasmic reticulum membrane"/>
    <property type="evidence" value="ECO:0007669"/>
    <property type="project" value="UniProtKB-SubCell"/>
</dbReference>
<dbReference type="GO" id="GO:0019752">
    <property type="term" value="P:carboxylic acid metabolic process"/>
    <property type="evidence" value="ECO:0007669"/>
    <property type="project" value="InterPro"/>
</dbReference>
<evidence type="ECO:0000256" key="5">
    <source>
        <dbReference type="ARBA" id="ARBA00022692"/>
    </source>
</evidence>
<dbReference type="InterPro" id="IPR015422">
    <property type="entry name" value="PyrdxlP-dep_Trfase_small"/>
</dbReference>
<evidence type="ECO:0000256" key="4">
    <source>
        <dbReference type="ARBA" id="ARBA00004991"/>
    </source>
</evidence>
<sequence length="558" mass="62036">MTTLKESLLYAFWRVCGLVNLHRDMINAKYQHTEPAVLIVTTALVTYVGQRVLCRLIYGEGFVPNVRRGLLASLRNLPIVRDYVHEQMDKIAVDVERSLNKCYAHCTFVLELPDKGWTPETILKRMAENDSLSHVEWKKGVVSGAIYTEHDTKLEGLMVSVYERHLRSNPLHSDVFVGVRKMESEVIRWCCNLFHGGPESCGSMTSGGTESLILACKAHRDYGYFEKGIVYPEMVIPATAHAGFDKAGEYLRIKVIHVPVDPKTMKVDVRKMRAAITGNTIMLVGSSPQFPHGSIDPILEIAELGLSYGIPVHVDACLGGFLVPFMDDAGFPLPPFDFRLEGVTSISADTHKYGYTPKGSSMVMYRSHKYHHYQFSVATDWPGGVYATPTVSGSRPGSVAACTWASLLYYGRDGYVEATRKIITTTRKIVDELRTVPGIQVLGSPDVSVVAVGSEEFDVFQLMDKLTSRGWNLNPLQYPSGFHLCVTLLHVAENVADRFVNDIRECTAEIMQSPRLPSTGKAAIYGMAQSIPDRSVIEELAHAYIDACYSTRYLPPPS</sequence>
<dbReference type="GO" id="GO:0030170">
    <property type="term" value="F:pyridoxal phosphate binding"/>
    <property type="evidence" value="ECO:0007669"/>
    <property type="project" value="InterPro"/>
</dbReference>
<keyword evidence="6" id="KW-0256">Endoplasmic reticulum</keyword>
<dbReference type="SUPFAM" id="SSF53383">
    <property type="entry name" value="PLP-dependent transferases"/>
    <property type="match status" value="1"/>
</dbReference>
<comment type="cofactor">
    <cofactor evidence="1 16 17">
        <name>pyridoxal 5'-phosphate</name>
        <dbReference type="ChEBI" id="CHEBI:597326"/>
    </cofactor>
</comment>
<dbReference type="EMBL" id="GEDV01009179">
    <property type="protein sequence ID" value="JAP79378.1"/>
    <property type="molecule type" value="Transcribed_RNA"/>
</dbReference>
<evidence type="ECO:0000313" key="18">
    <source>
        <dbReference type="EMBL" id="JAP79378.1"/>
    </source>
</evidence>
<comment type="similarity">
    <text evidence="13">Belongs to the group II decarboxylase family. Sphingosine-1-phosphate lyase subfamily.</text>
</comment>
<evidence type="ECO:0000256" key="17">
    <source>
        <dbReference type="RuleBase" id="RU000382"/>
    </source>
</evidence>
<evidence type="ECO:0000256" key="13">
    <source>
        <dbReference type="ARBA" id="ARBA00038302"/>
    </source>
</evidence>
<keyword evidence="7 16" id="KW-0663">Pyridoxal phosphate</keyword>
<evidence type="ECO:0000256" key="9">
    <source>
        <dbReference type="ARBA" id="ARBA00022989"/>
    </source>
</evidence>
<evidence type="ECO:0000256" key="10">
    <source>
        <dbReference type="ARBA" id="ARBA00023098"/>
    </source>
</evidence>
<feature type="modified residue" description="N6-(pyridoxal phosphate)lysine" evidence="16">
    <location>
        <position position="352"/>
    </location>
</feature>
<keyword evidence="12 17" id="KW-0456">Lyase</keyword>
<dbReference type="PANTHER" id="PTHR42735">
    <property type="match status" value="1"/>
</dbReference>
<dbReference type="AlphaFoldDB" id="A0A131YLE6"/>
<dbReference type="EC" id="4.1.2.27" evidence="14"/>
<dbReference type="InterPro" id="IPR015421">
    <property type="entry name" value="PyrdxlP-dep_Trfase_major"/>
</dbReference>
<dbReference type="GO" id="GO:0008117">
    <property type="term" value="F:sphinganine-1-phosphate aldolase activity"/>
    <property type="evidence" value="ECO:0007669"/>
    <property type="project" value="UniProtKB-EC"/>
</dbReference>
<evidence type="ECO:0000256" key="1">
    <source>
        <dbReference type="ARBA" id="ARBA00001933"/>
    </source>
</evidence>
<keyword evidence="11" id="KW-0472">Membrane</keyword>
<evidence type="ECO:0000256" key="8">
    <source>
        <dbReference type="ARBA" id="ARBA00022919"/>
    </source>
</evidence>
<keyword evidence="8" id="KW-0746">Sphingolipid metabolism</keyword>
<dbReference type="InterPro" id="IPR015424">
    <property type="entry name" value="PyrdxlP-dep_Trfase"/>
</dbReference>
<evidence type="ECO:0000256" key="3">
    <source>
        <dbReference type="ARBA" id="ARBA00004760"/>
    </source>
</evidence>
<dbReference type="Gene3D" id="3.90.1150.10">
    <property type="entry name" value="Aspartate Aminotransferase, domain 1"/>
    <property type="match status" value="1"/>
</dbReference>
<evidence type="ECO:0000256" key="6">
    <source>
        <dbReference type="ARBA" id="ARBA00022824"/>
    </source>
</evidence>
<evidence type="ECO:0000256" key="11">
    <source>
        <dbReference type="ARBA" id="ARBA00023136"/>
    </source>
</evidence>
<evidence type="ECO:0000256" key="14">
    <source>
        <dbReference type="ARBA" id="ARBA00038965"/>
    </source>
</evidence>
<accession>A0A131YLE6</accession>
<evidence type="ECO:0000256" key="15">
    <source>
        <dbReference type="ARBA" id="ARBA00042568"/>
    </source>
</evidence>
<protein>
    <recommendedName>
        <fullName evidence="14">sphinganine-1-phosphate aldolase</fullName>
        <ecNumber evidence="14">4.1.2.27</ecNumber>
    </recommendedName>
    <alternativeName>
        <fullName evidence="15">Sphingosine-1-phosphate aldolase</fullName>
    </alternativeName>
</protein>
<dbReference type="FunFam" id="6.10.140.2150:FF:000001">
    <property type="entry name" value="Sphingosine-1-phosphate lyase 1"/>
    <property type="match status" value="1"/>
</dbReference>
<keyword evidence="9" id="KW-1133">Transmembrane helix</keyword>
<comment type="pathway">
    <text evidence="4">Sphingolipid metabolism.</text>
</comment>
<evidence type="ECO:0000256" key="16">
    <source>
        <dbReference type="PIRSR" id="PIRSR602129-50"/>
    </source>
</evidence>
<evidence type="ECO:0000256" key="12">
    <source>
        <dbReference type="ARBA" id="ARBA00023239"/>
    </source>
</evidence>
<dbReference type="Gene3D" id="6.10.140.2150">
    <property type="match status" value="1"/>
</dbReference>
<comment type="subcellular location">
    <subcellularLocation>
        <location evidence="2">Endoplasmic reticulum membrane</location>
        <topology evidence="2">Single-pass membrane protein</topology>
    </subcellularLocation>
</comment>
<proteinExistence type="inferred from homology"/>
<keyword evidence="5" id="KW-0812">Transmembrane</keyword>